<sequence length="485" mass="55184">MSTDKEVLIKEYLKAIHEDNAAVFAGAGLSAASGFVNWKVLLKEAAEELGLDIDKETDLISLAQYFFNKNGRQRLSQLVIDNFSAEAQINENHKILAQLPIDTYWTTNYDRLIEKSLTDAGKNPDVKIAQADFALLKPKRDAIVYKMHGDIERANETVLIKDEYETFHDKNQLFSIGLKGDLISKTFLFIGYSFEDPDLEYILSRIRVLLGQDGRKHYCFFKKINRNDYSHLPPEEADEKFRYDSIKQELKCADLKRYHIIPVLVEKYEDITEILKTILERYSRSKILISGSAAEYSQFVEDDNNAQMFIHTLSHGIVKAGFKIASGFGLGVGSAVINGSLDFVYSTNKRKIGDYLILRPFPQYATNGKDLKDLWDQYRRDFISDVGCAIFIFGNKIVDGQVLDADGVRKEFDIAVTQGVKVIPVGATGYMSKILWNEVISDFDKYYSDFPALKSDFEFIGDATQDHQQIINRVIKIITTLKNGR</sequence>
<evidence type="ECO:0000313" key="11">
    <source>
        <dbReference type="Proteomes" id="UP000282028"/>
    </source>
</evidence>
<comment type="catalytic activity">
    <reaction evidence="7">
        <text>NAD(+) + H2O = ADP-D-ribose + nicotinamide + H(+)</text>
        <dbReference type="Rhea" id="RHEA:16301"/>
        <dbReference type="ChEBI" id="CHEBI:15377"/>
        <dbReference type="ChEBI" id="CHEBI:15378"/>
        <dbReference type="ChEBI" id="CHEBI:17154"/>
        <dbReference type="ChEBI" id="CHEBI:57540"/>
        <dbReference type="ChEBI" id="CHEBI:57967"/>
        <dbReference type="EC" id="3.2.2.5"/>
    </reaction>
    <physiologicalReaction direction="left-to-right" evidence="7">
        <dbReference type="Rhea" id="RHEA:16302"/>
    </physiologicalReaction>
</comment>
<evidence type="ECO:0000256" key="3">
    <source>
        <dbReference type="ARBA" id="ARBA00023118"/>
    </source>
</evidence>
<organism evidence="10 11">
    <name type="scientific">Brevibacillus invocatus</name>
    <dbReference type="NCBI Taxonomy" id="173959"/>
    <lineage>
        <taxon>Bacteria</taxon>
        <taxon>Bacillati</taxon>
        <taxon>Bacillota</taxon>
        <taxon>Bacilli</taxon>
        <taxon>Bacillales</taxon>
        <taxon>Paenibacillaceae</taxon>
        <taxon>Brevibacillus</taxon>
    </lineage>
</organism>
<proteinExistence type="inferred from homology"/>
<dbReference type="EMBL" id="RHHR01000050">
    <property type="protein sequence ID" value="RNB67717.1"/>
    <property type="molecule type" value="Genomic_DNA"/>
</dbReference>
<name>A0A3M8BXF5_9BACL</name>
<dbReference type="Proteomes" id="UP000282028">
    <property type="component" value="Unassembled WGS sequence"/>
</dbReference>
<reference evidence="10 11" key="1">
    <citation type="submission" date="2018-10" db="EMBL/GenBank/DDBJ databases">
        <title>Phylogenomics of Brevibacillus.</title>
        <authorList>
            <person name="Dunlap C."/>
        </authorList>
    </citation>
    <scope>NUCLEOTIDE SEQUENCE [LARGE SCALE GENOMIC DNA]</scope>
    <source>
        <strain evidence="10 11">JCM 12215</strain>
    </source>
</reference>
<dbReference type="PROSITE" id="PS50305">
    <property type="entry name" value="SIRTUIN"/>
    <property type="match status" value="1"/>
</dbReference>
<accession>A0A3M8BXF5</accession>
<keyword evidence="1" id="KW-0378">Hydrolase</keyword>
<evidence type="ECO:0000256" key="8">
    <source>
        <dbReference type="PROSITE-ProRule" id="PRU00236"/>
    </source>
</evidence>
<dbReference type="InterPro" id="IPR026590">
    <property type="entry name" value="Ssirtuin_cat_dom"/>
</dbReference>
<dbReference type="AlphaFoldDB" id="A0A3M8BXF5"/>
<dbReference type="InterPro" id="IPR041486">
    <property type="entry name" value="ThsA_STALD"/>
</dbReference>
<evidence type="ECO:0000313" key="10">
    <source>
        <dbReference type="EMBL" id="RNB67717.1"/>
    </source>
</evidence>
<comment type="caution">
    <text evidence="8">Lacks conserved residue(s) required for the propagation of feature annotation.</text>
</comment>
<protein>
    <recommendedName>
        <fullName evidence="6">NAD(+) hydrolase ThsA</fullName>
        <ecNumber evidence="4">3.2.2.5</ecNumber>
    </recommendedName>
</protein>
<gene>
    <name evidence="10" type="ORF">EDM52_22055</name>
</gene>
<dbReference type="RefSeq" id="WP_122911084.1">
    <property type="nucleotide sequence ID" value="NZ_CBCSBE010000017.1"/>
</dbReference>
<evidence type="ECO:0000256" key="1">
    <source>
        <dbReference type="ARBA" id="ARBA00022801"/>
    </source>
</evidence>
<evidence type="ECO:0000256" key="6">
    <source>
        <dbReference type="ARBA" id="ARBA00035033"/>
    </source>
</evidence>
<keyword evidence="3" id="KW-0051">Antiviral defense</keyword>
<dbReference type="GO" id="GO:0003953">
    <property type="term" value="F:NAD+ nucleosidase activity"/>
    <property type="evidence" value="ECO:0007669"/>
    <property type="project" value="UniProtKB-EC"/>
</dbReference>
<evidence type="ECO:0000259" key="9">
    <source>
        <dbReference type="PROSITE" id="PS50305"/>
    </source>
</evidence>
<dbReference type="EC" id="3.2.2.5" evidence="4"/>
<evidence type="ECO:0000256" key="2">
    <source>
        <dbReference type="ARBA" id="ARBA00023027"/>
    </source>
</evidence>
<comment type="caution">
    <text evidence="10">The sequence shown here is derived from an EMBL/GenBank/DDBJ whole genome shotgun (WGS) entry which is preliminary data.</text>
</comment>
<feature type="domain" description="Deacetylase sirtuin-type" evidence="9">
    <location>
        <begin position="2"/>
        <end position="286"/>
    </location>
</feature>
<dbReference type="GO" id="GO:0051607">
    <property type="term" value="P:defense response to virus"/>
    <property type="evidence" value="ECO:0007669"/>
    <property type="project" value="UniProtKB-KW"/>
</dbReference>
<dbReference type="Pfam" id="PF18185">
    <property type="entry name" value="STALD"/>
    <property type="match status" value="1"/>
</dbReference>
<dbReference type="OrthoDB" id="1688888at2"/>
<evidence type="ECO:0000256" key="5">
    <source>
        <dbReference type="ARBA" id="ARBA00035014"/>
    </source>
</evidence>
<comment type="similarity">
    <text evidence="5">Belongs to the soluble Thoeris ThsA family.</text>
</comment>
<dbReference type="SUPFAM" id="SSF52467">
    <property type="entry name" value="DHS-like NAD/FAD-binding domain"/>
    <property type="match status" value="1"/>
</dbReference>
<keyword evidence="2" id="KW-0520">NAD</keyword>
<keyword evidence="11" id="KW-1185">Reference proteome</keyword>
<evidence type="ECO:0000256" key="7">
    <source>
        <dbReference type="ARBA" id="ARBA00047575"/>
    </source>
</evidence>
<evidence type="ECO:0000256" key="4">
    <source>
        <dbReference type="ARBA" id="ARBA00034327"/>
    </source>
</evidence>
<dbReference type="CDD" id="cd01406">
    <property type="entry name" value="SIR2-like"/>
    <property type="match status" value="1"/>
</dbReference>
<dbReference type="InterPro" id="IPR029035">
    <property type="entry name" value="DHS-like_NAD/FAD-binding_dom"/>
</dbReference>
<dbReference type="Pfam" id="PF13289">
    <property type="entry name" value="SIR2_2"/>
    <property type="match status" value="1"/>
</dbReference>